<evidence type="ECO:0000313" key="2">
    <source>
        <dbReference type="EMBL" id="MDY0883154.1"/>
    </source>
</evidence>
<evidence type="ECO:0000313" key="3">
    <source>
        <dbReference type="Proteomes" id="UP001279642"/>
    </source>
</evidence>
<dbReference type="RefSeq" id="WP_320508199.1">
    <property type="nucleotide sequence ID" value="NZ_JAXCLW010000002.1"/>
</dbReference>
<evidence type="ECO:0000256" key="1">
    <source>
        <dbReference type="SAM" id="SignalP"/>
    </source>
</evidence>
<gene>
    <name evidence="2" type="ORF">SMD27_09885</name>
</gene>
<evidence type="ECO:0008006" key="4">
    <source>
        <dbReference type="Google" id="ProtNLM"/>
    </source>
</evidence>
<accession>A0ABU5EA89</accession>
<feature type="signal peptide" evidence="1">
    <location>
        <begin position="1"/>
        <end position="17"/>
    </location>
</feature>
<reference evidence="2 3" key="1">
    <citation type="journal article" date="2016" name="Antonie Van Leeuwenhoek">
        <title>Dongia soli sp. nov., isolated from soil from Dokdo, Korea.</title>
        <authorList>
            <person name="Kim D.U."/>
            <person name="Lee H."/>
            <person name="Kim H."/>
            <person name="Kim S.G."/>
            <person name="Ka J.O."/>
        </authorList>
    </citation>
    <scope>NUCLEOTIDE SEQUENCE [LARGE SCALE GENOMIC DNA]</scope>
    <source>
        <strain evidence="2 3">D78</strain>
    </source>
</reference>
<name>A0ABU5EA89_9PROT</name>
<organism evidence="2 3">
    <name type="scientific">Dongia soli</name>
    <dbReference type="NCBI Taxonomy" id="600628"/>
    <lineage>
        <taxon>Bacteria</taxon>
        <taxon>Pseudomonadati</taxon>
        <taxon>Pseudomonadota</taxon>
        <taxon>Alphaproteobacteria</taxon>
        <taxon>Rhodospirillales</taxon>
        <taxon>Dongiaceae</taxon>
        <taxon>Dongia</taxon>
    </lineage>
</organism>
<keyword evidence="1" id="KW-0732">Signal</keyword>
<proteinExistence type="predicted"/>
<dbReference type="PROSITE" id="PS51257">
    <property type="entry name" value="PROKAR_LIPOPROTEIN"/>
    <property type="match status" value="1"/>
</dbReference>
<comment type="caution">
    <text evidence="2">The sequence shown here is derived from an EMBL/GenBank/DDBJ whole genome shotgun (WGS) entry which is preliminary data.</text>
</comment>
<dbReference type="EMBL" id="JAXCLW010000002">
    <property type="protein sequence ID" value="MDY0883154.1"/>
    <property type="molecule type" value="Genomic_DNA"/>
</dbReference>
<dbReference type="Proteomes" id="UP001279642">
    <property type="component" value="Unassembled WGS sequence"/>
</dbReference>
<sequence>MSVARIASFLVPIILLAVGCATRPAPHYTQSRNDGRTIETAIPIRANTALDAVNWEDRHILERQPDIKQRLSSLTIVNHRVYDQVDVNGSDGQGRRYYFDVDKIYGIHEY</sequence>
<feature type="chain" id="PRO_5046551377" description="Lipoprotein" evidence="1">
    <location>
        <begin position="18"/>
        <end position="110"/>
    </location>
</feature>
<keyword evidence="3" id="KW-1185">Reference proteome</keyword>
<protein>
    <recommendedName>
        <fullName evidence="4">Lipoprotein</fullName>
    </recommendedName>
</protein>